<dbReference type="RefSeq" id="WP_286292141.1">
    <property type="nucleotide sequence ID" value="NZ_AP024718.1"/>
</dbReference>
<evidence type="ECO:0000313" key="2">
    <source>
        <dbReference type="EMBL" id="BCX89701.1"/>
    </source>
</evidence>
<dbReference type="InterPro" id="IPR029044">
    <property type="entry name" value="Nucleotide-diphossugar_trans"/>
</dbReference>
<dbReference type="Pfam" id="PF00535">
    <property type="entry name" value="Glycos_transf_2"/>
    <property type="match status" value="1"/>
</dbReference>
<gene>
    <name evidence="2" type="ORF">MIN45_P2074</name>
</gene>
<dbReference type="SUPFAM" id="SSF53448">
    <property type="entry name" value="Nucleotide-diphospho-sugar transferases"/>
    <property type="match status" value="1"/>
</dbReference>
<feature type="domain" description="Glycosyltransferase 2-like" evidence="1">
    <location>
        <begin position="4"/>
        <end position="122"/>
    </location>
</feature>
<accession>A0AAU9CFS6</accession>
<dbReference type="KEGG" id="meiy:MIN45_P2074"/>
<dbReference type="InterPro" id="IPR001173">
    <property type="entry name" value="Glyco_trans_2-like"/>
</dbReference>
<organism evidence="2 3">
    <name type="scientific">Methylomarinovum tepidoasis</name>
    <dbReference type="NCBI Taxonomy" id="2840183"/>
    <lineage>
        <taxon>Bacteria</taxon>
        <taxon>Pseudomonadati</taxon>
        <taxon>Pseudomonadota</taxon>
        <taxon>Gammaproteobacteria</taxon>
        <taxon>Methylococcales</taxon>
        <taxon>Methylothermaceae</taxon>
        <taxon>Methylomarinovum</taxon>
    </lineage>
</organism>
<dbReference type="GO" id="GO:0044010">
    <property type="term" value="P:single-species biofilm formation"/>
    <property type="evidence" value="ECO:0007669"/>
    <property type="project" value="TreeGrafter"/>
</dbReference>
<dbReference type="EMBL" id="AP024718">
    <property type="protein sequence ID" value="BCX89701.1"/>
    <property type="molecule type" value="Genomic_DNA"/>
</dbReference>
<keyword evidence="3" id="KW-1185">Reference proteome</keyword>
<dbReference type="AlphaFoldDB" id="A0AAU9CFS6"/>
<proteinExistence type="predicted"/>
<sequence length="316" mass="35860">MRISVVIPAYNAAPFLEKALESVQAQTHPVAEILVVDDGSTDATADIARSFPQVRYLRQQNQGPSAARNRGIQEARGDWIAFLDADDRWTPEKTSEQLAALRRYPQLALIASDMAETDSDGNVRIASMLAHHGLRDDFVHFDGAPVPDALSRLVRKNFIPTGTVLVRREVLQQTGTFDPDLRYGEDLELWARIAARHPVTCLPRVHMLRCRHGRNATDNTDAMLEDLIRVMDSIRRHCAAELKRQGTDPDELVAQALWTLGYWHFSHDHPETARPLFLRSLQEKFAVRTLAHWLASRLPARWIPTARQLWQHLHGT</sequence>
<protein>
    <recommendedName>
        <fullName evidence="1">Glycosyltransferase 2-like domain-containing protein</fullName>
    </recommendedName>
</protein>
<dbReference type="InterPro" id="IPR050834">
    <property type="entry name" value="Glycosyltransf_2"/>
</dbReference>
<dbReference type="Proteomes" id="UP001321450">
    <property type="component" value="Chromosome"/>
</dbReference>
<evidence type="ECO:0000259" key="1">
    <source>
        <dbReference type="Pfam" id="PF00535"/>
    </source>
</evidence>
<evidence type="ECO:0000313" key="3">
    <source>
        <dbReference type="Proteomes" id="UP001321450"/>
    </source>
</evidence>
<dbReference type="Gene3D" id="3.90.550.10">
    <property type="entry name" value="Spore Coat Polysaccharide Biosynthesis Protein SpsA, Chain A"/>
    <property type="match status" value="1"/>
</dbReference>
<name>A0AAU9CFS6_9GAMM</name>
<reference evidence="3" key="1">
    <citation type="journal article" date="2024" name="Int. J. Syst. Evol. Microbiol.">
        <title>Methylomarinovum tepidoasis sp. nov., a moderately thermophilic methanotroph of the family Methylothermaceae isolated from a deep-sea hydrothermal field.</title>
        <authorList>
            <person name="Hirayama H."/>
            <person name="Takaki Y."/>
            <person name="Abe M."/>
            <person name="Miyazaki M."/>
            <person name="Uematsu K."/>
            <person name="Matsui Y."/>
            <person name="Takai K."/>
        </authorList>
    </citation>
    <scope>NUCLEOTIDE SEQUENCE [LARGE SCALE GENOMIC DNA]</scope>
    <source>
        <strain evidence="3">IN45</strain>
    </source>
</reference>
<dbReference type="PANTHER" id="PTHR43685:SF2">
    <property type="entry name" value="GLYCOSYLTRANSFERASE 2-LIKE DOMAIN-CONTAINING PROTEIN"/>
    <property type="match status" value="1"/>
</dbReference>
<dbReference type="PANTHER" id="PTHR43685">
    <property type="entry name" value="GLYCOSYLTRANSFERASE"/>
    <property type="match status" value="1"/>
</dbReference>